<dbReference type="InParanoid" id="H2XR89"/>
<protein>
    <submittedName>
        <fullName evidence="1">Uncharacterized protein</fullName>
    </submittedName>
</protein>
<dbReference type="Proteomes" id="UP000008144">
    <property type="component" value="Chromosome 1"/>
</dbReference>
<evidence type="ECO:0000313" key="2">
    <source>
        <dbReference type="Proteomes" id="UP000008144"/>
    </source>
</evidence>
<proteinExistence type="predicted"/>
<reference evidence="1" key="2">
    <citation type="journal article" date="2008" name="Genome Biol.">
        <title>Improved genome assembly and evidence-based global gene model set for the chordate Ciona intestinalis: new insight into intron and operon populations.</title>
        <authorList>
            <person name="Satou Y."/>
            <person name="Mineta K."/>
            <person name="Ogasawara M."/>
            <person name="Sasakura Y."/>
            <person name="Shoguchi E."/>
            <person name="Ueno K."/>
            <person name="Yamada L."/>
            <person name="Matsumoto J."/>
            <person name="Wasserscheid J."/>
            <person name="Dewar K."/>
            <person name="Wiley G.B."/>
            <person name="Macmil S.L."/>
            <person name="Roe B.A."/>
            <person name="Zeller R.W."/>
            <person name="Hastings K.E."/>
            <person name="Lemaire P."/>
            <person name="Lindquist E."/>
            <person name="Endo T."/>
            <person name="Hotta K."/>
            <person name="Inaba K."/>
        </authorList>
    </citation>
    <scope>NUCLEOTIDE SEQUENCE [LARGE SCALE GENOMIC DNA]</scope>
    <source>
        <strain evidence="1">wild type</strain>
    </source>
</reference>
<reference evidence="1" key="3">
    <citation type="submission" date="2025-08" db="UniProtKB">
        <authorList>
            <consortium name="Ensembl"/>
        </authorList>
    </citation>
    <scope>IDENTIFICATION</scope>
</reference>
<reference evidence="1" key="4">
    <citation type="submission" date="2025-09" db="UniProtKB">
        <authorList>
            <consortium name="Ensembl"/>
        </authorList>
    </citation>
    <scope>IDENTIFICATION</scope>
</reference>
<organism evidence="1 2">
    <name type="scientific">Ciona intestinalis</name>
    <name type="common">Transparent sea squirt</name>
    <name type="synonym">Ascidia intestinalis</name>
    <dbReference type="NCBI Taxonomy" id="7719"/>
    <lineage>
        <taxon>Eukaryota</taxon>
        <taxon>Metazoa</taxon>
        <taxon>Chordata</taxon>
        <taxon>Tunicata</taxon>
        <taxon>Ascidiacea</taxon>
        <taxon>Phlebobranchia</taxon>
        <taxon>Cionidae</taxon>
        <taxon>Ciona</taxon>
    </lineage>
</organism>
<evidence type="ECO:0000313" key="1">
    <source>
        <dbReference type="Ensembl" id="ENSCINP00000032173.1"/>
    </source>
</evidence>
<keyword evidence="2" id="KW-1185">Reference proteome</keyword>
<dbReference type="HOGENOM" id="CLU_3142525_0_0_1"/>
<accession>H2XR89</accession>
<dbReference type="AlphaFoldDB" id="H2XR89"/>
<dbReference type="Ensembl" id="ENSCINT00000033591.1">
    <property type="protein sequence ID" value="ENSCINP00000032173.1"/>
    <property type="gene ID" value="ENSCING00000019839.1"/>
</dbReference>
<reference evidence="2" key="1">
    <citation type="journal article" date="2002" name="Science">
        <title>The draft genome of Ciona intestinalis: insights into chordate and vertebrate origins.</title>
        <authorList>
            <person name="Dehal P."/>
            <person name="Satou Y."/>
            <person name="Campbell R.K."/>
            <person name="Chapman J."/>
            <person name="Degnan B."/>
            <person name="De Tomaso A."/>
            <person name="Davidson B."/>
            <person name="Di Gregorio A."/>
            <person name="Gelpke M."/>
            <person name="Goodstein D.M."/>
            <person name="Harafuji N."/>
            <person name="Hastings K.E."/>
            <person name="Ho I."/>
            <person name="Hotta K."/>
            <person name="Huang W."/>
            <person name="Kawashima T."/>
            <person name="Lemaire P."/>
            <person name="Martinez D."/>
            <person name="Meinertzhagen I.A."/>
            <person name="Necula S."/>
            <person name="Nonaka M."/>
            <person name="Putnam N."/>
            <person name="Rash S."/>
            <person name="Saiga H."/>
            <person name="Satake M."/>
            <person name="Terry A."/>
            <person name="Yamada L."/>
            <person name="Wang H.G."/>
            <person name="Awazu S."/>
            <person name="Azumi K."/>
            <person name="Boore J."/>
            <person name="Branno M."/>
            <person name="Chin-Bow S."/>
            <person name="DeSantis R."/>
            <person name="Doyle S."/>
            <person name="Francino P."/>
            <person name="Keys D.N."/>
            <person name="Haga S."/>
            <person name="Hayashi H."/>
            <person name="Hino K."/>
            <person name="Imai K.S."/>
            <person name="Inaba K."/>
            <person name="Kano S."/>
            <person name="Kobayashi K."/>
            <person name="Kobayashi M."/>
            <person name="Lee B.I."/>
            <person name="Makabe K.W."/>
            <person name="Manohar C."/>
            <person name="Matassi G."/>
            <person name="Medina M."/>
            <person name="Mochizuki Y."/>
            <person name="Mount S."/>
            <person name="Morishita T."/>
            <person name="Miura S."/>
            <person name="Nakayama A."/>
            <person name="Nishizaka S."/>
            <person name="Nomoto H."/>
            <person name="Ohta F."/>
            <person name="Oishi K."/>
            <person name="Rigoutsos I."/>
            <person name="Sano M."/>
            <person name="Sasaki A."/>
            <person name="Sasakura Y."/>
            <person name="Shoguchi E."/>
            <person name="Shin-i T."/>
            <person name="Spagnuolo A."/>
            <person name="Stainier D."/>
            <person name="Suzuki M.M."/>
            <person name="Tassy O."/>
            <person name="Takatori N."/>
            <person name="Tokuoka M."/>
            <person name="Yagi K."/>
            <person name="Yoshizaki F."/>
            <person name="Wada S."/>
            <person name="Zhang C."/>
            <person name="Hyatt P.D."/>
            <person name="Larimer F."/>
            <person name="Detter C."/>
            <person name="Doggett N."/>
            <person name="Glavina T."/>
            <person name="Hawkins T."/>
            <person name="Richardson P."/>
            <person name="Lucas S."/>
            <person name="Kohara Y."/>
            <person name="Levine M."/>
            <person name="Satoh N."/>
            <person name="Rokhsar D.S."/>
        </authorList>
    </citation>
    <scope>NUCLEOTIDE SEQUENCE [LARGE SCALE GENOMIC DNA]</scope>
</reference>
<sequence>MLIADIILSKSSELSFICFDSFTKLLGFNLFSQIVKEAAFVDCTEVGDG</sequence>
<dbReference type="EMBL" id="EAAA01000229">
    <property type="status" value="NOT_ANNOTATED_CDS"/>
    <property type="molecule type" value="Genomic_DNA"/>
</dbReference>
<name>H2XR89_CIOIN</name>